<dbReference type="OrthoDB" id="7862144at2"/>
<dbReference type="STRING" id="195913.SAMN04488004_110105"/>
<gene>
    <name evidence="1" type="ORF">SAMN04488004_110105</name>
</gene>
<name>A0A1I4FTY8_9RHOB</name>
<proteinExistence type="predicted"/>
<evidence type="ECO:0000313" key="1">
    <source>
        <dbReference type="EMBL" id="SFL21033.1"/>
    </source>
</evidence>
<accession>A0A1I4FTY8</accession>
<protein>
    <submittedName>
        <fullName evidence="1">Uncharacterized protein</fullName>
    </submittedName>
</protein>
<dbReference type="Proteomes" id="UP000199550">
    <property type="component" value="Unassembled WGS sequence"/>
</dbReference>
<evidence type="ECO:0000313" key="2">
    <source>
        <dbReference type="Proteomes" id="UP000199550"/>
    </source>
</evidence>
<organism evidence="1 2">
    <name type="scientific">Loktanella salsilacus</name>
    <dbReference type="NCBI Taxonomy" id="195913"/>
    <lineage>
        <taxon>Bacteria</taxon>
        <taxon>Pseudomonadati</taxon>
        <taxon>Pseudomonadota</taxon>
        <taxon>Alphaproteobacteria</taxon>
        <taxon>Rhodobacterales</taxon>
        <taxon>Roseobacteraceae</taxon>
        <taxon>Loktanella</taxon>
    </lineage>
</organism>
<keyword evidence="2" id="KW-1185">Reference proteome</keyword>
<dbReference type="EMBL" id="FOTF01000010">
    <property type="protein sequence ID" value="SFL21033.1"/>
    <property type="molecule type" value="Genomic_DNA"/>
</dbReference>
<dbReference type="RefSeq" id="WP_090189306.1">
    <property type="nucleotide sequence ID" value="NZ_CAXYBM010000019.1"/>
</dbReference>
<dbReference type="AlphaFoldDB" id="A0A1I4FTY8"/>
<sequence length="107" mass="12270">MTYQTTEDRRRPFRTRLQDAFALPPDVLDDEITEITLFRMSLVLNRATFGPADMTFSARTALACDRGGKGCAIWRIVRGGIDLYCQIMRAEVCHCATALRNYHRRRG</sequence>
<reference evidence="1 2" key="1">
    <citation type="submission" date="2016-10" db="EMBL/GenBank/DDBJ databases">
        <authorList>
            <person name="de Groot N.N."/>
        </authorList>
    </citation>
    <scope>NUCLEOTIDE SEQUENCE [LARGE SCALE GENOMIC DNA]</scope>
    <source>
        <strain evidence="1 2">DSM 16199</strain>
    </source>
</reference>